<sequence>MTEYNGTIASVDKAFDTLEYLRENGKSSLSTIATDLGFTKSTAHRHLKTLESREYVVGDDGSYRLSLRFLDFGEFTRRRHTEYQLIREKVEALAEQTNERVQFMVEEHGRAVYVFQQSGQHAVEADTYPGKRVPIHASAAGLAILSKVGSDAVDEVVSRHGLIRLTSKTIADRETLDEELHKARNRGYSINDQGVIEGLRAIGAPVTGPDDEVIGGLSISGPLNRMEGERFENDLPSLLLGVTNELELNIAYQ</sequence>
<keyword evidence="2" id="KW-0238">DNA-binding</keyword>
<dbReference type="EMBL" id="JBHTAX010000001">
    <property type="protein sequence ID" value="MFC7189150.1"/>
    <property type="molecule type" value="Genomic_DNA"/>
</dbReference>
<gene>
    <name evidence="6" type="ORF">ACFQL7_04335</name>
</gene>
<dbReference type="Pfam" id="PF09339">
    <property type="entry name" value="HTH_IclR"/>
    <property type="match status" value="1"/>
</dbReference>
<dbReference type="InterPro" id="IPR036390">
    <property type="entry name" value="WH_DNA-bd_sf"/>
</dbReference>
<dbReference type="PROSITE" id="PS51078">
    <property type="entry name" value="ICLR_ED"/>
    <property type="match status" value="1"/>
</dbReference>
<dbReference type="SUPFAM" id="SSF55781">
    <property type="entry name" value="GAF domain-like"/>
    <property type="match status" value="1"/>
</dbReference>
<dbReference type="SMART" id="SM00346">
    <property type="entry name" value="HTH_ICLR"/>
    <property type="match status" value="1"/>
</dbReference>
<evidence type="ECO:0000256" key="3">
    <source>
        <dbReference type="ARBA" id="ARBA00023163"/>
    </source>
</evidence>
<name>A0ABD5YRT3_9EURY</name>
<dbReference type="GO" id="GO:0006355">
    <property type="term" value="P:regulation of DNA-templated transcription"/>
    <property type="evidence" value="ECO:0007669"/>
    <property type="project" value="UniProtKB-ARBA"/>
</dbReference>
<dbReference type="Gene3D" id="1.10.10.10">
    <property type="entry name" value="Winged helix-like DNA-binding domain superfamily/Winged helix DNA-binding domain"/>
    <property type="match status" value="1"/>
</dbReference>
<evidence type="ECO:0000259" key="5">
    <source>
        <dbReference type="PROSITE" id="PS51078"/>
    </source>
</evidence>
<comment type="caution">
    <text evidence="6">The sequence shown here is derived from an EMBL/GenBank/DDBJ whole genome shotgun (WGS) entry which is preliminary data.</text>
</comment>
<evidence type="ECO:0000313" key="7">
    <source>
        <dbReference type="Proteomes" id="UP001596417"/>
    </source>
</evidence>
<organism evidence="6 7">
    <name type="scientific">Halocatena marina</name>
    <dbReference type="NCBI Taxonomy" id="2934937"/>
    <lineage>
        <taxon>Archaea</taxon>
        <taxon>Methanobacteriati</taxon>
        <taxon>Methanobacteriota</taxon>
        <taxon>Stenosarchaea group</taxon>
        <taxon>Halobacteria</taxon>
        <taxon>Halobacteriales</taxon>
        <taxon>Natronomonadaceae</taxon>
        <taxon>Halocatena</taxon>
    </lineage>
</organism>
<dbReference type="PANTHER" id="PTHR30136:SF35">
    <property type="entry name" value="HTH-TYPE TRANSCRIPTIONAL REGULATOR RV1719"/>
    <property type="match status" value="1"/>
</dbReference>
<dbReference type="InterPro" id="IPR036388">
    <property type="entry name" value="WH-like_DNA-bd_sf"/>
</dbReference>
<dbReference type="SUPFAM" id="SSF46785">
    <property type="entry name" value="Winged helix' DNA-binding domain"/>
    <property type="match status" value="1"/>
</dbReference>
<proteinExistence type="predicted"/>
<dbReference type="RefSeq" id="WP_264555110.1">
    <property type="nucleotide sequence ID" value="NZ_CP109979.1"/>
</dbReference>
<feature type="domain" description="IclR-ED" evidence="5">
    <location>
        <begin position="68"/>
        <end position="252"/>
    </location>
</feature>
<keyword evidence="1" id="KW-0805">Transcription regulation</keyword>
<dbReference type="Proteomes" id="UP001596417">
    <property type="component" value="Unassembled WGS sequence"/>
</dbReference>
<accession>A0ABD5YRT3</accession>
<evidence type="ECO:0000259" key="4">
    <source>
        <dbReference type="PROSITE" id="PS51077"/>
    </source>
</evidence>
<dbReference type="InterPro" id="IPR050707">
    <property type="entry name" value="HTH_MetabolicPath_Reg"/>
</dbReference>
<dbReference type="Pfam" id="PF01614">
    <property type="entry name" value="IclR_C"/>
    <property type="match status" value="1"/>
</dbReference>
<protein>
    <submittedName>
        <fullName evidence="6">IclR family transcriptional regulator</fullName>
    </submittedName>
</protein>
<dbReference type="InterPro" id="IPR014757">
    <property type="entry name" value="Tscrpt_reg_IclR_C"/>
</dbReference>
<feature type="domain" description="HTH iclR-type" evidence="4">
    <location>
        <begin position="8"/>
        <end position="67"/>
    </location>
</feature>
<evidence type="ECO:0000256" key="1">
    <source>
        <dbReference type="ARBA" id="ARBA00023015"/>
    </source>
</evidence>
<evidence type="ECO:0000313" key="6">
    <source>
        <dbReference type="EMBL" id="MFC7189150.1"/>
    </source>
</evidence>
<evidence type="ECO:0000256" key="2">
    <source>
        <dbReference type="ARBA" id="ARBA00023125"/>
    </source>
</evidence>
<dbReference type="Gene3D" id="3.30.450.40">
    <property type="match status" value="1"/>
</dbReference>
<dbReference type="GeneID" id="76198718"/>
<dbReference type="InterPro" id="IPR029016">
    <property type="entry name" value="GAF-like_dom_sf"/>
</dbReference>
<dbReference type="GO" id="GO:0003677">
    <property type="term" value="F:DNA binding"/>
    <property type="evidence" value="ECO:0007669"/>
    <property type="project" value="UniProtKB-KW"/>
</dbReference>
<dbReference type="InterPro" id="IPR005471">
    <property type="entry name" value="Tscrpt_reg_IclR_N"/>
</dbReference>
<dbReference type="PANTHER" id="PTHR30136">
    <property type="entry name" value="HELIX-TURN-HELIX TRANSCRIPTIONAL REGULATOR, ICLR FAMILY"/>
    <property type="match status" value="1"/>
</dbReference>
<reference evidence="6 7" key="1">
    <citation type="journal article" date="2019" name="Int. J. Syst. Evol. Microbiol.">
        <title>The Global Catalogue of Microorganisms (GCM) 10K type strain sequencing project: providing services to taxonomists for standard genome sequencing and annotation.</title>
        <authorList>
            <consortium name="The Broad Institute Genomics Platform"/>
            <consortium name="The Broad Institute Genome Sequencing Center for Infectious Disease"/>
            <person name="Wu L."/>
            <person name="Ma J."/>
        </authorList>
    </citation>
    <scope>NUCLEOTIDE SEQUENCE [LARGE SCALE GENOMIC DNA]</scope>
    <source>
        <strain evidence="6 7">RDMS1</strain>
    </source>
</reference>
<dbReference type="AlphaFoldDB" id="A0ABD5YRT3"/>
<dbReference type="PROSITE" id="PS51077">
    <property type="entry name" value="HTH_ICLR"/>
    <property type="match status" value="1"/>
</dbReference>
<keyword evidence="7" id="KW-1185">Reference proteome</keyword>
<keyword evidence="3" id="KW-0804">Transcription</keyword>